<evidence type="ECO:0000313" key="1">
    <source>
        <dbReference type="EMBL" id="KAA3453596.1"/>
    </source>
</evidence>
<dbReference type="AlphaFoldDB" id="A0A5B6UA04"/>
<proteinExistence type="predicted"/>
<evidence type="ECO:0000313" key="2">
    <source>
        <dbReference type="Proteomes" id="UP000325315"/>
    </source>
</evidence>
<keyword evidence="2" id="KW-1185">Reference proteome</keyword>
<sequence>MVEFIHRIRLQARCLTTRVQPLFKPYFDTRLLVKNVTVLCFFDFHESKESLSLTQNLDTDCLVMGLDAQSKSQPSAVNHLLEKNNPRPGFFFMYLIT</sequence>
<dbReference type="OrthoDB" id="6133115at2759"/>
<dbReference type="EMBL" id="SMMG02000013">
    <property type="protein sequence ID" value="KAA3453596.1"/>
    <property type="molecule type" value="Genomic_DNA"/>
</dbReference>
<reference evidence="2" key="1">
    <citation type="journal article" date="2019" name="Plant Biotechnol. J.">
        <title>Genome sequencing of the Australian wild diploid species Gossypium australe highlights disease resistance and delayed gland morphogenesis.</title>
        <authorList>
            <person name="Cai Y."/>
            <person name="Cai X."/>
            <person name="Wang Q."/>
            <person name="Wang P."/>
            <person name="Zhang Y."/>
            <person name="Cai C."/>
            <person name="Xu Y."/>
            <person name="Wang K."/>
            <person name="Zhou Z."/>
            <person name="Wang C."/>
            <person name="Geng S."/>
            <person name="Li B."/>
            <person name="Dong Q."/>
            <person name="Hou Y."/>
            <person name="Wang H."/>
            <person name="Ai P."/>
            <person name="Liu Z."/>
            <person name="Yi F."/>
            <person name="Sun M."/>
            <person name="An G."/>
            <person name="Cheng J."/>
            <person name="Zhang Y."/>
            <person name="Shi Q."/>
            <person name="Xie Y."/>
            <person name="Shi X."/>
            <person name="Chang Y."/>
            <person name="Huang F."/>
            <person name="Chen Y."/>
            <person name="Hong S."/>
            <person name="Mi L."/>
            <person name="Sun Q."/>
            <person name="Zhang L."/>
            <person name="Zhou B."/>
            <person name="Peng R."/>
            <person name="Zhang X."/>
            <person name="Liu F."/>
        </authorList>
    </citation>
    <scope>NUCLEOTIDE SEQUENCE [LARGE SCALE GENOMIC DNA]</scope>
    <source>
        <strain evidence="2">cv. PA1801</strain>
    </source>
</reference>
<accession>A0A5B6UA04</accession>
<comment type="caution">
    <text evidence="1">The sequence shown here is derived from an EMBL/GenBank/DDBJ whole genome shotgun (WGS) entry which is preliminary data.</text>
</comment>
<organism evidence="1 2">
    <name type="scientific">Gossypium australe</name>
    <dbReference type="NCBI Taxonomy" id="47621"/>
    <lineage>
        <taxon>Eukaryota</taxon>
        <taxon>Viridiplantae</taxon>
        <taxon>Streptophyta</taxon>
        <taxon>Embryophyta</taxon>
        <taxon>Tracheophyta</taxon>
        <taxon>Spermatophyta</taxon>
        <taxon>Magnoliopsida</taxon>
        <taxon>eudicotyledons</taxon>
        <taxon>Gunneridae</taxon>
        <taxon>Pentapetalae</taxon>
        <taxon>rosids</taxon>
        <taxon>malvids</taxon>
        <taxon>Malvales</taxon>
        <taxon>Malvaceae</taxon>
        <taxon>Malvoideae</taxon>
        <taxon>Gossypium</taxon>
    </lineage>
</organism>
<name>A0A5B6UA04_9ROSI</name>
<gene>
    <name evidence="1" type="ORF">EPI10_009611</name>
</gene>
<protein>
    <submittedName>
        <fullName evidence="1">Putative inactive poly [ADP-ribose] polymerase SRO3</fullName>
    </submittedName>
</protein>
<dbReference type="Proteomes" id="UP000325315">
    <property type="component" value="Unassembled WGS sequence"/>
</dbReference>